<name>A0ABX6UWB5_9PAST</name>
<feature type="transmembrane region" description="Helical" evidence="1">
    <location>
        <begin position="77"/>
        <end position="94"/>
    </location>
</feature>
<dbReference type="EMBL" id="CP063056">
    <property type="protein sequence ID" value="QPB41643.1"/>
    <property type="molecule type" value="Genomic_DNA"/>
</dbReference>
<gene>
    <name evidence="2" type="ORF">IHV77_06765</name>
</gene>
<dbReference type="PANTHER" id="PTHR38446:SF1">
    <property type="entry name" value="BLL0914 PROTEIN"/>
    <property type="match status" value="1"/>
</dbReference>
<organism evidence="2 3">
    <name type="scientific">Rodentibacter haemolyticus</name>
    <dbReference type="NCBI Taxonomy" id="2778911"/>
    <lineage>
        <taxon>Bacteria</taxon>
        <taxon>Pseudomonadati</taxon>
        <taxon>Pseudomonadota</taxon>
        <taxon>Gammaproteobacteria</taxon>
        <taxon>Pasteurellales</taxon>
        <taxon>Pasteurellaceae</taxon>
        <taxon>Rodentibacter</taxon>
    </lineage>
</organism>
<dbReference type="InterPro" id="IPR009732">
    <property type="entry name" value="DUF1304"/>
</dbReference>
<evidence type="ECO:0000256" key="1">
    <source>
        <dbReference type="SAM" id="Phobius"/>
    </source>
</evidence>
<accession>A0ABX6UWB5</accession>
<keyword evidence="1" id="KW-1133">Transmembrane helix</keyword>
<dbReference type="Pfam" id="PF06993">
    <property type="entry name" value="DUF1304"/>
    <property type="match status" value="1"/>
</dbReference>
<reference evidence="2 3" key="1">
    <citation type="submission" date="2020-10" db="EMBL/GenBank/DDBJ databases">
        <title>Genome Sequencing of Rodentibacter spp. strain DSM111151.</title>
        <authorList>
            <person name="Benga L."/>
            <person name="Lautwein T."/>
        </authorList>
    </citation>
    <scope>NUCLEOTIDE SEQUENCE [LARGE SCALE GENOMIC DNA]</scope>
    <source>
        <strain evidence="2 3">DSM 111151</strain>
    </source>
</reference>
<keyword evidence="3" id="KW-1185">Reference proteome</keyword>
<evidence type="ECO:0000313" key="2">
    <source>
        <dbReference type="EMBL" id="QPB41643.1"/>
    </source>
</evidence>
<evidence type="ECO:0000313" key="3">
    <source>
        <dbReference type="Proteomes" id="UP000663069"/>
    </source>
</evidence>
<dbReference type="Proteomes" id="UP000663069">
    <property type="component" value="Chromosome"/>
</dbReference>
<feature type="transmembrane region" description="Helical" evidence="1">
    <location>
        <begin position="100"/>
        <end position="120"/>
    </location>
</feature>
<protein>
    <submittedName>
        <fullName evidence="2">DUF1304 domain-containing protein</fullName>
    </submittedName>
</protein>
<keyword evidence="1" id="KW-0472">Membrane</keyword>
<proteinExistence type="predicted"/>
<sequence>MEILAFILTALVALEHFYILYLEMFALSSPAAKRIFKLSEQDLANPKIRVLFANQGLYNGFLAAGLVFSLLIQQISLTYFFLICVIIAAIYGTITANKGILFKQGLPAVLALISQLMIIASRNFCL</sequence>
<keyword evidence="1" id="KW-0812">Transmembrane</keyword>
<dbReference type="PANTHER" id="PTHR38446">
    <property type="entry name" value="BLL0914 PROTEIN"/>
    <property type="match status" value="1"/>
</dbReference>
<dbReference type="RefSeq" id="WP_194811241.1">
    <property type="nucleotide sequence ID" value="NZ_CP063056.1"/>
</dbReference>